<sequence>MTAPVLLWGSPHDVPLAAVCTALSHLGTPMFLVDQARVLETALAFDADTGDGWLHVGDQRCDLGAVRSAYIRPDAWDRTDSVARAGPGSAPWLYASEVEDAVLTWLELTHSRVVNRPAAMASNGSKPYQIALIRQAGFDVPDTLVTNDREALRAFHARHCHIVYKSNSAVRSIVSRFYFCNDDRLARLATCPTQFQQYIPGPDYRAHVIGDEVFGHRIDCDADDYRYPGALAARMRPWTVDAALADRLRALAASLGLAMAGIDLRRSADGAWFCFEVNPSPGFTFFDDDEAPVLARATARLLSRP</sequence>
<evidence type="ECO:0008006" key="3">
    <source>
        <dbReference type="Google" id="ProtNLM"/>
    </source>
</evidence>
<comment type="caution">
    <text evidence="1">The sequence shown here is derived from an EMBL/GenBank/DDBJ whole genome shotgun (WGS) entry which is preliminary data.</text>
</comment>
<organism evidence="1 2">
    <name type="scientific">Variovorax humicola</name>
    <dbReference type="NCBI Taxonomy" id="1769758"/>
    <lineage>
        <taxon>Bacteria</taxon>
        <taxon>Pseudomonadati</taxon>
        <taxon>Pseudomonadota</taxon>
        <taxon>Betaproteobacteria</taxon>
        <taxon>Burkholderiales</taxon>
        <taxon>Comamonadaceae</taxon>
        <taxon>Variovorax</taxon>
    </lineage>
</organism>
<evidence type="ECO:0000313" key="2">
    <source>
        <dbReference type="Proteomes" id="UP001363010"/>
    </source>
</evidence>
<evidence type="ECO:0000313" key="1">
    <source>
        <dbReference type="EMBL" id="MEJ8822326.1"/>
    </source>
</evidence>
<accession>A0ABU8VWZ1</accession>
<dbReference type="RefSeq" id="WP_340363374.1">
    <property type="nucleotide sequence ID" value="NZ_JBBKZV010000004.1"/>
</dbReference>
<dbReference type="SUPFAM" id="SSF56059">
    <property type="entry name" value="Glutathione synthetase ATP-binding domain-like"/>
    <property type="match status" value="1"/>
</dbReference>
<protein>
    <recommendedName>
        <fullName evidence="3">ATP-grasp domain-containing protein</fullName>
    </recommendedName>
</protein>
<dbReference type="PANTHER" id="PTHR21621:SF0">
    <property type="entry name" value="BETA-CITRYLGLUTAMATE SYNTHASE B-RELATED"/>
    <property type="match status" value="1"/>
</dbReference>
<dbReference type="Gene3D" id="3.30.470.20">
    <property type="entry name" value="ATP-grasp fold, B domain"/>
    <property type="match status" value="1"/>
</dbReference>
<reference evidence="1 2" key="1">
    <citation type="submission" date="2024-03" db="EMBL/GenBank/DDBJ databases">
        <title>Novel species of the genus Variovorax.</title>
        <authorList>
            <person name="Liu Q."/>
            <person name="Xin Y.-H."/>
        </authorList>
    </citation>
    <scope>NUCLEOTIDE SEQUENCE [LARGE SCALE GENOMIC DNA]</scope>
    <source>
        <strain evidence="1 2">KACC 18501</strain>
    </source>
</reference>
<proteinExistence type="predicted"/>
<keyword evidence="2" id="KW-1185">Reference proteome</keyword>
<dbReference type="EMBL" id="JBBKZV010000004">
    <property type="protein sequence ID" value="MEJ8822326.1"/>
    <property type="molecule type" value="Genomic_DNA"/>
</dbReference>
<dbReference type="PANTHER" id="PTHR21621">
    <property type="entry name" value="RIBOSOMAL PROTEIN S6 MODIFICATION PROTEIN"/>
    <property type="match status" value="1"/>
</dbReference>
<dbReference type="Proteomes" id="UP001363010">
    <property type="component" value="Unassembled WGS sequence"/>
</dbReference>
<gene>
    <name evidence="1" type="ORF">WKW80_09775</name>
</gene>
<name>A0ABU8VWZ1_9BURK</name>